<name>A0A1R1YLL5_9FUNG</name>
<evidence type="ECO:0000313" key="1">
    <source>
        <dbReference type="EMBL" id="OMJ27750.1"/>
    </source>
</evidence>
<dbReference type="AlphaFoldDB" id="A0A1R1YLL5"/>
<accession>A0A1R1YLL5</accession>
<protein>
    <submittedName>
        <fullName evidence="1">Uncharacterized protein</fullName>
    </submittedName>
</protein>
<dbReference type="EMBL" id="LSSM01000854">
    <property type="protein sequence ID" value="OMJ27750.1"/>
    <property type="molecule type" value="Genomic_DNA"/>
</dbReference>
<organism evidence="1 2">
    <name type="scientific">Smittium culicis</name>
    <dbReference type="NCBI Taxonomy" id="133412"/>
    <lineage>
        <taxon>Eukaryota</taxon>
        <taxon>Fungi</taxon>
        <taxon>Fungi incertae sedis</taxon>
        <taxon>Zoopagomycota</taxon>
        <taxon>Kickxellomycotina</taxon>
        <taxon>Harpellomycetes</taxon>
        <taxon>Harpellales</taxon>
        <taxon>Legeriomycetaceae</taxon>
        <taxon>Smittium</taxon>
    </lineage>
</organism>
<comment type="caution">
    <text evidence="1">The sequence shown here is derived from an EMBL/GenBank/DDBJ whole genome shotgun (WGS) entry which is preliminary data.</text>
</comment>
<dbReference type="OrthoDB" id="10519156at2759"/>
<gene>
    <name evidence="1" type="ORF">AYI69_g2803</name>
</gene>
<dbReference type="Proteomes" id="UP000187429">
    <property type="component" value="Unassembled WGS sequence"/>
</dbReference>
<keyword evidence="2" id="KW-1185">Reference proteome</keyword>
<sequence length="93" mass="10939">MPKIMRKIMIGKVDIRDIGELVSEKNAKHYSESELKEQPAYKKAKINKSNIYESYSNNEPVYDTISKMKREDSRSGYLWAVFGYLQEKISRDK</sequence>
<proteinExistence type="predicted"/>
<evidence type="ECO:0000313" key="2">
    <source>
        <dbReference type="Proteomes" id="UP000187429"/>
    </source>
</evidence>
<reference evidence="2" key="1">
    <citation type="submission" date="2017-01" db="EMBL/GenBank/DDBJ databases">
        <authorList>
            <person name="Wang Y."/>
            <person name="White M."/>
            <person name="Kvist S."/>
            <person name="Moncalvo J.-M."/>
        </authorList>
    </citation>
    <scope>NUCLEOTIDE SEQUENCE [LARGE SCALE GENOMIC DNA]</scope>
    <source>
        <strain evidence="2">ID-206-W2</strain>
    </source>
</reference>